<accession>A0A1W0D136</accession>
<protein>
    <submittedName>
        <fullName evidence="4">Ribonuclease</fullName>
    </submittedName>
</protein>
<sequence length="150" mass="16531">MIPRLSRLLALACLIAAPAAWALPQCSLVAAQVNQQTGNRLNQNELSAVLSQLGKNGQLPPQFINKRQAKNAGWQPGRSLWSVPGLNGKSIGGDRFGNYEKRLPKGQWQEADLNYKGGKRGAYRIVFSGSGQRFVTVDHYNRFIEVPPCQ</sequence>
<dbReference type="GO" id="GO:0016787">
    <property type="term" value="F:hydrolase activity"/>
    <property type="evidence" value="ECO:0007669"/>
    <property type="project" value="UniProtKB-KW"/>
</dbReference>
<dbReference type="GO" id="GO:0004521">
    <property type="term" value="F:RNA endonuclease activity"/>
    <property type="evidence" value="ECO:0007669"/>
    <property type="project" value="InterPro"/>
</dbReference>
<dbReference type="InterPro" id="IPR000026">
    <property type="entry name" value="N1-like"/>
</dbReference>
<dbReference type="Proteomes" id="UP000192721">
    <property type="component" value="Unassembled WGS sequence"/>
</dbReference>
<gene>
    <name evidence="4" type="ORF">B0T45_09980</name>
</gene>
<feature type="chain" id="PRO_5013275046" evidence="3">
    <location>
        <begin position="23"/>
        <end position="150"/>
    </location>
</feature>
<evidence type="ECO:0000313" key="4">
    <source>
        <dbReference type="EMBL" id="OQS40711.1"/>
    </source>
</evidence>
<keyword evidence="3" id="KW-0732">Signal</keyword>
<dbReference type="SUPFAM" id="SSF53933">
    <property type="entry name" value="Microbial ribonucleases"/>
    <property type="match status" value="1"/>
</dbReference>
<dbReference type="RefSeq" id="WP_081555385.1">
    <property type="nucleotide sequence ID" value="NZ_MUKV01000010.1"/>
</dbReference>
<feature type="signal peptide" evidence="3">
    <location>
        <begin position="1"/>
        <end position="22"/>
    </location>
</feature>
<evidence type="ECO:0000256" key="1">
    <source>
        <dbReference type="ARBA" id="ARBA00022722"/>
    </source>
</evidence>
<comment type="caution">
    <text evidence="4">The sequence shown here is derived from an EMBL/GenBank/DDBJ whole genome shotgun (WGS) entry which is preliminary data.</text>
</comment>
<evidence type="ECO:0000256" key="2">
    <source>
        <dbReference type="ARBA" id="ARBA00022801"/>
    </source>
</evidence>
<evidence type="ECO:0000256" key="3">
    <source>
        <dbReference type="SAM" id="SignalP"/>
    </source>
</evidence>
<dbReference type="AlphaFoldDB" id="A0A1W0D136"/>
<evidence type="ECO:0000313" key="5">
    <source>
        <dbReference type="Proteomes" id="UP000192721"/>
    </source>
</evidence>
<dbReference type="Gene3D" id="3.10.450.30">
    <property type="entry name" value="Microbial ribonucleases"/>
    <property type="match status" value="1"/>
</dbReference>
<name>A0A1W0D136_9NEIS</name>
<proteinExistence type="predicted"/>
<dbReference type="GO" id="GO:0003723">
    <property type="term" value="F:RNA binding"/>
    <property type="evidence" value="ECO:0007669"/>
    <property type="project" value="InterPro"/>
</dbReference>
<keyword evidence="1" id="KW-0540">Nuclease</keyword>
<keyword evidence="2" id="KW-0378">Hydrolase</keyword>
<reference evidence="4 5" key="1">
    <citation type="submission" date="2017-02" db="EMBL/GenBank/DDBJ databases">
        <title>Chromobacterium haemolyticum H5244.</title>
        <authorList>
            <person name="Gulvik C.A."/>
        </authorList>
    </citation>
    <scope>NUCLEOTIDE SEQUENCE [LARGE SCALE GENOMIC DNA]</scope>
    <source>
        <strain evidence="4 5">H5244</strain>
    </source>
</reference>
<organism evidence="4 5">
    <name type="scientific">Chromobacterium haemolyticum</name>
    <dbReference type="NCBI Taxonomy" id="394935"/>
    <lineage>
        <taxon>Bacteria</taxon>
        <taxon>Pseudomonadati</taxon>
        <taxon>Pseudomonadota</taxon>
        <taxon>Betaproteobacteria</taxon>
        <taxon>Neisseriales</taxon>
        <taxon>Chromobacteriaceae</taxon>
        <taxon>Chromobacterium</taxon>
    </lineage>
</organism>
<dbReference type="EMBL" id="MUKV01000010">
    <property type="protein sequence ID" value="OQS40711.1"/>
    <property type="molecule type" value="Genomic_DNA"/>
</dbReference>
<dbReference type="InterPro" id="IPR016191">
    <property type="entry name" value="Ribonuclease/ribotoxin"/>
</dbReference>
<dbReference type="Pfam" id="PF00545">
    <property type="entry name" value="Ribonuclease"/>
    <property type="match status" value="1"/>
</dbReference>